<evidence type="ECO:0000256" key="3">
    <source>
        <dbReference type="ARBA" id="ARBA00022741"/>
    </source>
</evidence>
<comment type="subcellular location">
    <subcellularLocation>
        <location evidence="9">Cytoplasm</location>
    </subcellularLocation>
</comment>
<organism evidence="10 11">
    <name type="scientific">Phycicoccus flavus</name>
    <dbReference type="NCBI Taxonomy" id="2502783"/>
    <lineage>
        <taxon>Bacteria</taxon>
        <taxon>Bacillati</taxon>
        <taxon>Actinomycetota</taxon>
        <taxon>Actinomycetes</taxon>
        <taxon>Micrococcales</taxon>
        <taxon>Intrasporangiaceae</taxon>
        <taxon>Phycicoccus</taxon>
    </lineage>
</organism>
<keyword evidence="2 9" id="KW-0436">Ligase</keyword>
<dbReference type="Pfam" id="PF02091">
    <property type="entry name" value="tRNA-synt_2e"/>
    <property type="match status" value="1"/>
</dbReference>
<dbReference type="NCBIfam" id="TIGR00211">
    <property type="entry name" value="glyS"/>
    <property type="match status" value="1"/>
</dbReference>
<keyword evidence="4 9" id="KW-0067">ATP-binding</keyword>
<evidence type="ECO:0000256" key="2">
    <source>
        <dbReference type="ARBA" id="ARBA00022598"/>
    </source>
</evidence>
<dbReference type="PROSITE" id="PS50861">
    <property type="entry name" value="AA_TRNA_LIGASE_II_GLYAB"/>
    <property type="match status" value="2"/>
</dbReference>
<name>A0A8T6R3P0_9MICO</name>
<keyword evidence="5 9" id="KW-0648">Protein biosynthesis</keyword>
<dbReference type="RefSeq" id="WP_165566715.1">
    <property type="nucleotide sequence ID" value="NZ_SAYU02000047.1"/>
</dbReference>
<evidence type="ECO:0000256" key="5">
    <source>
        <dbReference type="ARBA" id="ARBA00022917"/>
    </source>
</evidence>
<sequence length="994" mass="107271">MQDAILALQGYWSARGCMIAQPFNTEVGAGTANPATALRVLGPEPWAVGYVEPSVRPDDSRYGENPNRLQTHTQFQVILKPDPGNPQELYLDSLRHIGIDLDAHDVRFVEDNWASPALGAWGLGWEVWLDGMEITQFTYFQQAGGVTLDPVSVEITYGLERILMAVQGVTHFTDIEYAPGITYGEVFAQSEYEMSRYYLDDADLDTNRALFDRFAAEARRLVDLGLPVPAYTYVLKCSHTFNVLDARGAISTTDRAASFRTMRDLTREVAHLWLRRREELGLPLGRVEPLPPATAAGPVPVTSGPATALLEIGTEELPPAEVAAAAEQLRESVTAGLDASLLGHGEVRVATTPRRLVLTVADVQPVEPGTTKVDRGPRASLAYDADGALTKAGAGFLRSRGAEESQLGRVTEGEHEYVTITRTVEGRSAGEVLTGVLGDAVRSLRSSRNMRWNDPELTFSRPIRWLVALLGTEVLPVIVSSLAAGRTTRVLRTAAQAEVDVRSADEHATLLLEHDVVLDRQSRRQQIVDGAHRLATTAGGRVDLDAVAATVEEVTDLVEKPTPVLGRFEDRYMQVPSVVLVTVMRKHQRYLPVVDDDGALLPSFVAVANGSCDEDTVRAGNEAVLRARFEDAAFFYEADRQETPQDLYARLDRLTFETRLGSVADRSRRIATLATTFAERAEADPDVRATVQRAGAIAKFDLTSQMVVELSSLAGVMAEVYALEAGEPAEVATALREMEMPRQGAGDLPTSTAGALLSVADRLDLLTGMLAVGNVPTGQSDPFGVRRAATGAVRVLRSVPELGSLDLLDGVTAAADLLRAQGVEVSEETVGLAVSIAVRRYEQQLLEDGHAVDDVRAVLPLATRPGVADAVLAELEQMSGRPDFEDTVFAVQRATRILPSTADVDVSAPSVLDGDADRALEAAVTRLESPAGPSLAALVAAADGLRPVVDTFFEEVRVMDDDAGVRAARVLLLRRLDAATSRVLDWSQLSSSAT</sequence>
<dbReference type="GO" id="GO:0005829">
    <property type="term" value="C:cytosol"/>
    <property type="evidence" value="ECO:0007669"/>
    <property type="project" value="TreeGrafter"/>
</dbReference>
<keyword evidence="11" id="KW-1185">Reference proteome</keyword>
<dbReference type="FunFam" id="3.30.930.10:FF:000006">
    <property type="entry name" value="Glycine--tRNA ligase alpha subunit"/>
    <property type="match status" value="1"/>
</dbReference>
<dbReference type="NCBIfam" id="TIGR00388">
    <property type="entry name" value="glyQ"/>
    <property type="match status" value="1"/>
</dbReference>
<evidence type="ECO:0000256" key="4">
    <source>
        <dbReference type="ARBA" id="ARBA00022840"/>
    </source>
</evidence>
<dbReference type="SUPFAM" id="SSF109604">
    <property type="entry name" value="HD-domain/PDEase-like"/>
    <property type="match status" value="1"/>
</dbReference>
<dbReference type="AlphaFoldDB" id="A0A8T6R3P0"/>
<keyword evidence="9" id="KW-0963">Cytoplasm</keyword>
<dbReference type="EC" id="6.1.1.14" evidence="9"/>
<dbReference type="InterPro" id="IPR015944">
    <property type="entry name" value="Gly-tRNA-synth_bsu"/>
</dbReference>
<dbReference type="CDD" id="cd00733">
    <property type="entry name" value="GlyRS_alpha_core"/>
    <property type="match status" value="1"/>
</dbReference>
<dbReference type="InterPro" id="IPR045864">
    <property type="entry name" value="aa-tRNA-synth_II/BPL/LPL"/>
</dbReference>
<evidence type="ECO:0000256" key="1">
    <source>
        <dbReference type="ARBA" id="ARBA00008226"/>
    </source>
</evidence>
<keyword evidence="3 9" id="KW-0547">Nucleotide-binding</keyword>
<comment type="catalytic activity">
    <reaction evidence="7 9">
        <text>tRNA(Gly) + glycine + ATP = glycyl-tRNA(Gly) + AMP + diphosphate</text>
        <dbReference type="Rhea" id="RHEA:16013"/>
        <dbReference type="Rhea" id="RHEA-COMP:9664"/>
        <dbReference type="Rhea" id="RHEA-COMP:9683"/>
        <dbReference type="ChEBI" id="CHEBI:30616"/>
        <dbReference type="ChEBI" id="CHEBI:33019"/>
        <dbReference type="ChEBI" id="CHEBI:57305"/>
        <dbReference type="ChEBI" id="CHEBI:78442"/>
        <dbReference type="ChEBI" id="CHEBI:78522"/>
        <dbReference type="ChEBI" id="CHEBI:456215"/>
        <dbReference type="EC" id="6.1.1.14"/>
    </reaction>
</comment>
<dbReference type="NCBIfam" id="NF011499">
    <property type="entry name" value="PRK14908.1"/>
    <property type="match status" value="1"/>
</dbReference>
<dbReference type="Pfam" id="PF02092">
    <property type="entry name" value="tRNA_synt_2f"/>
    <property type="match status" value="1"/>
</dbReference>
<evidence type="ECO:0000256" key="6">
    <source>
        <dbReference type="ARBA" id="ARBA00023146"/>
    </source>
</evidence>
<comment type="caution">
    <text evidence="10">The sequence shown here is derived from an EMBL/GenBank/DDBJ whole genome shotgun (WGS) entry which is preliminary data.</text>
</comment>
<dbReference type="InterPro" id="IPR002310">
    <property type="entry name" value="Gly-tRNA_ligase_asu"/>
</dbReference>
<dbReference type="GO" id="GO:0004820">
    <property type="term" value="F:glycine-tRNA ligase activity"/>
    <property type="evidence" value="ECO:0007669"/>
    <property type="project" value="UniProtKB-UniRule"/>
</dbReference>
<comment type="subunit">
    <text evidence="9">Tetramer of two alpha and two beta subunits.</text>
</comment>
<gene>
    <name evidence="8" type="primary">glyQ</name>
    <name evidence="9" type="synonym">glyS</name>
    <name evidence="10" type="ORF">EPD83_013660</name>
</gene>
<dbReference type="EMBL" id="SAYU02000047">
    <property type="protein sequence ID" value="NHA69089.1"/>
    <property type="molecule type" value="Genomic_DNA"/>
</dbReference>
<proteinExistence type="inferred from homology"/>
<accession>A0A8T6R3P0</accession>
<dbReference type="SUPFAM" id="SSF55681">
    <property type="entry name" value="Class II aaRS and biotin synthetases"/>
    <property type="match status" value="1"/>
</dbReference>
<dbReference type="HAMAP" id="MF_00255">
    <property type="entry name" value="Gly_tRNA_synth_beta"/>
    <property type="match status" value="1"/>
</dbReference>
<evidence type="ECO:0000256" key="7">
    <source>
        <dbReference type="ARBA" id="ARBA00047937"/>
    </source>
</evidence>
<reference evidence="10" key="1">
    <citation type="submission" date="2020-03" db="EMBL/GenBank/DDBJ databases">
        <title>Phycicoccus flavus sp. nov., a novel endophytic actinobacterium isolated from branch of Kandelia candel.</title>
        <authorList>
            <person name="Tuo L."/>
        </authorList>
    </citation>
    <scope>NUCLEOTIDE SEQUENCE</scope>
    <source>
        <strain evidence="10">CMS6Z-2</strain>
    </source>
</reference>
<dbReference type="GO" id="GO:0006426">
    <property type="term" value="P:glycyl-tRNA aminoacylation"/>
    <property type="evidence" value="ECO:0007669"/>
    <property type="project" value="UniProtKB-UniRule"/>
</dbReference>
<dbReference type="NCBIfam" id="NF006827">
    <property type="entry name" value="PRK09348.1"/>
    <property type="match status" value="1"/>
</dbReference>
<dbReference type="Proteomes" id="UP000287866">
    <property type="component" value="Unassembled WGS sequence"/>
</dbReference>
<comment type="similarity">
    <text evidence="1 9">Belongs to the class-II aminoacyl-tRNA synthetase family.</text>
</comment>
<dbReference type="PANTHER" id="PTHR30075:SF2">
    <property type="entry name" value="GLYCINE--TRNA LIGASE, CHLOROPLASTIC_MITOCHONDRIAL 2"/>
    <property type="match status" value="1"/>
</dbReference>
<evidence type="ECO:0000313" key="10">
    <source>
        <dbReference type="EMBL" id="NHA69089.1"/>
    </source>
</evidence>
<keyword evidence="6 9" id="KW-0030">Aminoacyl-tRNA synthetase</keyword>
<dbReference type="PRINTS" id="PR01044">
    <property type="entry name" value="TRNASYNTHGA"/>
</dbReference>
<dbReference type="PANTHER" id="PTHR30075">
    <property type="entry name" value="GLYCYL-TRNA SYNTHETASE"/>
    <property type="match status" value="1"/>
</dbReference>
<dbReference type="Gene3D" id="3.30.930.10">
    <property type="entry name" value="Bira Bifunctional Protein, Domain 2"/>
    <property type="match status" value="1"/>
</dbReference>
<evidence type="ECO:0000256" key="9">
    <source>
        <dbReference type="HAMAP-Rule" id="MF_00255"/>
    </source>
</evidence>
<evidence type="ECO:0000256" key="8">
    <source>
        <dbReference type="HAMAP-Rule" id="MF_00254"/>
    </source>
</evidence>
<dbReference type="Gene3D" id="1.20.58.180">
    <property type="entry name" value="Class II aaRS and biotin synthetases, domain 2"/>
    <property type="match status" value="1"/>
</dbReference>
<protein>
    <recommendedName>
        <fullName evidence="8 9">Multifunctional fusion protein</fullName>
    </recommendedName>
    <domain>
        <recommendedName>
            <fullName evidence="9">Glycine--tRNA ligase beta subunit</fullName>
            <ecNumber evidence="9">6.1.1.14</ecNumber>
        </recommendedName>
        <alternativeName>
            <fullName evidence="9">Glycyl-tRNA synthetase beta subunit</fullName>
            <shortName evidence="9">GlyRS</shortName>
        </alternativeName>
    </domain>
    <domain>
        <recommendedName>
            <fullName evidence="8">Glycine--tRNA ligase alpha subunit</fullName>
        </recommendedName>
        <alternativeName>
            <fullName evidence="8">Glycyl-tRNA synthetase alpha subunit</fullName>
        </alternativeName>
    </domain>
</protein>
<evidence type="ECO:0000313" key="11">
    <source>
        <dbReference type="Proteomes" id="UP000287866"/>
    </source>
</evidence>
<dbReference type="InterPro" id="IPR006194">
    <property type="entry name" value="Gly-tRNA-synth_heterodimer"/>
</dbReference>
<dbReference type="GO" id="GO:0005524">
    <property type="term" value="F:ATP binding"/>
    <property type="evidence" value="ECO:0007669"/>
    <property type="project" value="UniProtKB-UniRule"/>
</dbReference>
<dbReference type="HAMAP" id="MF_00254">
    <property type="entry name" value="Gly_tRNA_synth_alpha"/>
    <property type="match status" value="1"/>
</dbReference>